<dbReference type="KEGG" id="caj:CIG1485E_1146"/>
<dbReference type="OrthoDB" id="9803598at2"/>
<dbReference type="InterPro" id="IPR019999">
    <property type="entry name" value="Anth_synth_I-like"/>
</dbReference>
<dbReference type="Proteomes" id="UP000028486">
    <property type="component" value="Chromosome"/>
</dbReference>
<organism evidence="2 3">
    <name type="scientific">Campylobacter iguaniorum</name>
    <dbReference type="NCBI Taxonomy" id="1244531"/>
    <lineage>
        <taxon>Bacteria</taxon>
        <taxon>Pseudomonadati</taxon>
        <taxon>Campylobacterota</taxon>
        <taxon>Epsilonproteobacteria</taxon>
        <taxon>Campylobacterales</taxon>
        <taxon>Campylobacteraceae</taxon>
        <taxon>Campylobacter</taxon>
    </lineage>
</organism>
<dbReference type="EC" id="2.6.1.85" evidence="2"/>
<evidence type="ECO:0000259" key="1">
    <source>
        <dbReference type="Pfam" id="PF00425"/>
    </source>
</evidence>
<dbReference type="Pfam" id="PF00425">
    <property type="entry name" value="Chorismate_bind"/>
    <property type="match status" value="1"/>
</dbReference>
<name>A0A076F9U2_9BACT</name>
<dbReference type="eggNOG" id="COG0147">
    <property type="taxonomic scope" value="Bacteria"/>
</dbReference>
<dbReference type="SUPFAM" id="SSF56322">
    <property type="entry name" value="ADC synthase"/>
    <property type="match status" value="1"/>
</dbReference>
<accession>A0A076F9U2</accession>
<dbReference type="InterPro" id="IPR015890">
    <property type="entry name" value="Chorismate_C"/>
</dbReference>
<keyword evidence="3" id="KW-1185">Reference proteome</keyword>
<dbReference type="GO" id="GO:0000162">
    <property type="term" value="P:L-tryptophan biosynthetic process"/>
    <property type="evidence" value="ECO:0007669"/>
    <property type="project" value="TreeGrafter"/>
</dbReference>
<evidence type="ECO:0000313" key="3">
    <source>
        <dbReference type="Proteomes" id="UP000028486"/>
    </source>
</evidence>
<protein>
    <submittedName>
        <fullName evidence="2">Aminodeoxychorismate synthase, component I</fullName>
        <ecNumber evidence="2">2.6.1.85</ecNumber>
    </submittedName>
</protein>
<dbReference type="PRINTS" id="PR00095">
    <property type="entry name" value="ANTSNTHASEI"/>
</dbReference>
<feature type="domain" description="Chorismate-utilising enzyme C-terminal" evidence="1">
    <location>
        <begin position="62"/>
        <end position="300"/>
    </location>
</feature>
<dbReference type="AlphaFoldDB" id="A0A076F9U2"/>
<dbReference type="EMBL" id="CP009043">
    <property type="protein sequence ID" value="AII14980.1"/>
    <property type="molecule type" value="Genomic_DNA"/>
</dbReference>
<keyword evidence="2" id="KW-0032">Aminotransferase</keyword>
<dbReference type="PANTHER" id="PTHR11236">
    <property type="entry name" value="AMINOBENZOATE/ANTHRANILATE SYNTHASE"/>
    <property type="match status" value="1"/>
</dbReference>
<sequence length="305" mass="34958">MTKHSLNFPQNKPFIALISYDKPEENIICSLEDIAKFGIKFELNKTGKLAPNYELHKFPISFEEYKSKFDRVINEQKNGNSYLLNLCFKTKIQTNLSLEQIYEYSSAKAVIYKKDDFVCFSPEPFVFIEDGFIHTFPMKGTIDASLPNAKELLLNDAKELSEQAMMTDLMRNDLSMVATEVRVEKFRYISKVKNLYQTSSHISGKLNPGLSLSEIFTKILPAGSISGTPKIQTCNIIKECENEPRGFYTGVFIYFDGVICQSFVMIRFVKKQRDELYFFSGGGITAMSDAKKEYEELGNKVYFPF</sequence>
<proteinExistence type="predicted"/>
<dbReference type="HOGENOM" id="CLU_006493_1_0_7"/>
<dbReference type="STRING" id="1244531.CIG2463D_1237"/>
<dbReference type="InterPro" id="IPR005801">
    <property type="entry name" value="ADC_synthase"/>
</dbReference>
<dbReference type="NCBIfam" id="NF005486">
    <property type="entry name" value="PRK07093.1"/>
    <property type="match status" value="1"/>
</dbReference>
<dbReference type="PANTHER" id="PTHR11236:SF50">
    <property type="entry name" value="AMINODEOXYCHORISMATE SYNTHASE COMPONENT 1"/>
    <property type="match status" value="1"/>
</dbReference>
<dbReference type="RefSeq" id="WP_038454559.1">
    <property type="nucleotide sequence ID" value="NZ_CP009043.1"/>
</dbReference>
<reference evidence="3" key="1">
    <citation type="journal article" date="2014" name="Genome Announc.">
        <title>Complete Genome Sequence of Campylobacter iguaniorum Strain 1485ET, Isolated from a Bearded Dragon (Pogona vitticeps).</title>
        <authorList>
            <person name="Gilbert M.J."/>
            <person name="Miller W.G."/>
            <person name="Yee E."/>
            <person name="Kik M."/>
            <person name="Wagenaar J.A."/>
            <person name="Duim B."/>
        </authorList>
    </citation>
    <scope>NUCLEOTIDE SEQUENCE [LARGE SCALE GENOMIC DNA]</scope>
    <source>
        <strain evidence="3">1485E</strain>
    </source>
</reference>
<gene>
    <name evidence="2" type="primary">pabB</name>
    <name evidence="2" type="ORF">CIG1485E_1146</name>
</gene>
<keyword evidence="2" id="KW-0808">Transferase</keyword>
<dbReference type="Gene3D" id="3.60.120.10">
    <property type="entry name" value="Anthranilate synthase"/>
    <property type="match status" value="1"/>
</dbReference>
<dbReference type="PATRIC" id="fig|1244531.5.peg.1247"/>
<evidence type="ECO:0000313" key="2">
    <source>
        <dbReference type="EMBL" id="AII14980.1"/>
    </source>
</evidence>
<dbReference type="GO" id="GO:0046820">
    <property type="term" value="F:4-amino-4-deoxychorismate synthase activity"/>
    <property type="evidence" value="ECO:0007669"/>
    <property type="project" value="UniProtKB-EC"/>
</dbReference>